<reference evidence="4" key="1">
    <citation type="submission" date="2022-03" db="EMBL/GenBank/DDBJ databases">
        <authorList>
            <person name="Lindestad O."/>
        </authorList>
    </citation>
    <scope>NUCLEOTIDE SEQUENCE</scope>
</reference>
<keyword evidence="1" id="KW-0479">Metal-binding</keyword>
<dbReference type="Proteomes" id="UP000838756">
    <property type="component" value="Unassembled WGS sequence"/>
</dbReference>
<evidence type="ECO:0000259" key="3">
    <source>
        <dbReference type="PROSITE" id="PS50157"/>
    </source>
</evidence>
<dbReference type="Gene3D" id="3.30.160.60">
    <property type="entry name" value="Classic Zinc Finger"/>
    <property type="match status" value="1"/>
</dbReference>
<gene>
    <name evidence="4" type="primary">jg22760</name>
    <name evidence="4" type="ORF">PAEG_LOCUS9864</name>
</gene>
<dbReference type="Pfam" id="PF00096">
    <property type="entry name" value="zf-C2H2"/>
    <property type="match status" value="1"/>
</dbReference>
<keyword evidence="1" id="KW-0863">Zinc-finger</keyword>
<organism evidence="4 5">
    <name type="scientific">Pararge aegeria aegeria</name>
    <dbReference type="NCBI Taxonomy" id="348720"/>
    <lineage>
        <taxon>Eukaryota</taxon>
        <taxon>Metazoa</taxon>
        <taxon>Ecdysozoa</taxon>
        <taxon>Arthropoda</taxon>
        <taxon>Hexapoda</taxon>
        <taxon>Insecta</taxon>
        <taxon>Pterygota</taxon>
        <taxon>Neoptera</taxon>
        <taxon>Endopterygota</taxon>
        <taxon>Lepidoptera</taxon>
        <taxon>Glossata</taxon>
        <taxon>Ditrysia</taxon>
        <taxon>Papilionoidea</taxon>
        <taxon>Nymphalidae</taxon>
        <taxon>Satyrinae</taxon>
        <taxon>Satyrini</taxon>
        <taxon>Parargina</taxon>
        <taxon>Pararge</taxon>
    </lineage>
</organism>
<feature type="domain" description="C2H2-type" evidence="3">
    <location>
        <begin position="36"/>
        <end position="66"/>
    </location>
</feature>
<proteinExistence type="predicted"/>
<keyword evidence="1" id="KW-0862">Zinc</keyword>
<dbReference type="OrthoDB" id="7852576at2759"/>
<dbReference type="SUPFAM" id="SSF57667">
    <property type="entry name" value="beta-beta-alpha zinc fingers"/>
    <property type="match status" value="1"/>
</dbReference>
<dbReference type="InterPro" id="IPR013087">
    <property type="entry name" value="Znf_C2H2_type"/>
</dbReference>
<comment type="caution">
    <text evidence="4">The sequence shown here is derived from an EMBL/GenBank/DDBJ whole genome shotgun (WGS) entry which is preliminary data.</text>
</comment>
<evidence type="ECO:0000256" key="1">
    <source>
        <dbReference type="PROSITE-ProRule" id="PRU00042"/>
    </source>
</evidence>
<name>A0A8S4R9W9_9NEOP</name>
<dbReference type="SMART" id="SM00355">
    <property type="entry name" value="ZnF_C2H2"/>
    <property type="match status" value="2"/>
</dbReference>
<dbReference type="GO" id="GO:0008270">
    <property type="term" value="F:zinc ion binding"/>
    <property type="evidence" value="ECO:0007669"/>
    <property type="project" value="UniProtKB-KW"/>
</dbReference>
<dbReference type="PROSITE" id="PS50157">
    <property type="entry name" value="ZINC_FINGER_C2H2_2"/>
    <property type="match status" value="1"/>
</dbReference>
<evidence type="ECO:0000313" key="5">
    <source>
        <dbReference type="Proteomes" id="UP000838756"/>
    </source>
</evidence>
<evidence type="ECO:0000256" key="2">
    <source>
        <dbReference type="SAM" id="MobiDB-lite"/>
    </source>
</evidence>
<feature type="region of interest" description="Disordered" evidence="2">
    <location>
        <begin position="100"/>
        <end position="119"/>
    </location>
</feature>
<feature type="non-terminal residue" evidence="4">
    <location>
        <position position="1"/>
    </location>
</feature>
<evidence type="ECO:0000313" key="4">
    <source>
        <dbReference type="EMBL" id="CAH2230677.1"/>
    </source>
</evidence>
<dbReference type="InterPro" id="IPR036236">
    <property type="entry name" value="Znf_C2H2_sf"/>
</dbReference>
<dbReference type="EMBL" id="CAKXAJ010024822">
    <property type="protein sequence ID" value="CAH2230677.1"/>
    <property type="molecule type" value="Genomic_DNA"/>
</dbReference>
<protein>
    <submittedName>
        <fullName evidence="4">Jg22760 protein</fullName>
    </submittedName>
</protein>
<sequence>LHEGPLPREECPICHKMVRTIQIKYHIQRHENTSRYECKECDKVFSHLATYQAHLKYSRPHASDQENLCGVIYNFFNPYTPHHTDPRQYTLYAHFAPKPAGASSGDDDDDDDSPAFRGV</sequence>
<keyword evidence="5" id="KW-1185">Reference proteome</keyword>
<dbReference type="AlphaFoldDB" id="A0A8S4R9W9"/>
<accession>A0A8S4R9W9</accession>